<keyword evidence="6" id="KW-0238">DNA-binding</keyword>
<dbReference type="GO" id="GO:0005524">
    <property type="term" value="F:ATP binding"/>
    <property type="evidence" value="ECO:0007669"/>
    <property type="project" value="UniProtKB-KW"/>
</dbReference>
<evidence type="ECO:0000256" key="7">
    <source>
        <dbReference type="ARBA" id="ARBA00023242"/>
    </source>
</evidence>
<evidence type="ECO:0000256" key="3">
    <source>
        <dbReference type="ARBA" id="ARBA00022741"/>
    </source>
</evidence>
<evidence type="ECO:0000256" key="6">
    <source>
        <dbReference type="ARBA" id="ARBA00023125"/>
    </source>
</evidence>
<dbReference type="GO" id="GO:0003677">
    <property type="term" value="F:DNA binding"/>
    <property type="evidence" value="ECO:0007669"/>
    <property type="project" value="UniProtKB-KW"/>
</dbReference>
<feature type="compositionally biased region" description="Low complexity" evidence="8">
    <location>
        <begin position="59"/>
        <end position="70"/>
    </location>
</feature>
<comment type="caution">
    <text evidence="9">The sequence shown here is derived from an EMBL/GenBank/DDBJ whole genome shotgun (WGS) entry which is preliminary data.</text>
</comment>
<dbReference type="PANTHER" id="PTHR45797">
    <property type="entry name" value="RAD54-LIKE"/>
    <property type="match status" value="1"/>
</dbReference>
<evidence type="ECO:0000256" key="8">
    <source>
        <dbReference type="SAM" id="MobiDB-lite"/>
    </source>
</evidence>
<dbReference type="EMBL" id="SRLO01000967">
    <property type="protein sequence ID" value="TNN43410.1"/>
    <property type="molecule type" value="Genomic_DNA"/>
</dbReference>
<dbReference type="OrthoDB" id="8961792at2759"/>
<evidence type="ECO:0000313" key="10">
    <source>
        <dbReference type="Proteomes" id="UP000314294"/>
    </source>
</evidence>
<evidence type="ECO:0000256" key="2">
    <source>
        <dbReference type="ARBA" id="ARBA00007025"/>
    </source>
</evidence>
<evidence type="ECO:0000256" key="1">
    <source>
        <dbReference type="ARBA" id="ARBA00004123"/>
    </source>
</evidence>
<comment type="subcellular location">
    <subcellularLocation>
        <location evidence="1">Nucleus</location>
    </subcellularLocation>
</comment>
<protein>
    <submittedName>
        <fullName evidence="9">Helicase ARIP4</fullName>
    </submittedName>
</protein>
<evidence type="ECO:0000313" key="9">
    <source>
        <dbReference type="EMBL" id="TNN43410.1"/>
    </source>
</evidence>
<dbReference type="GO" id="GO:0004386">
    <property type="term" value="F:helicase activity"/>
    <property type="evidence" value="ECO:0007669"/>
    <property type="project" value="UniProtKB-KW"/>
</dbReference>
<evidence type="ECO:0000256" key="4">
    <source>
        <dbReference type="ARBA" id="ARBA00022806"/>
    </source>
</evidence>
<accession>A0A4Z2FRC7</accession>
<sequence length="283" mass="30690">MLLLDESEAFADQSHSVPFSAENEAQGGDSAAWRCTPPPSTSPSGKTAANPPPSRSRSRPASQSPAPSSALTETKKRSSKPTHMRRNIRKLLREHQLESVTKAAQQDELERRQRLEQQSQQDFPVPLLPEYRTGDVSSAASTEVKSGRRGVIRLDPSSVGVSDDDSNTNAPTSTSTSAERSHNTDVIAQSLGEDNTAVHVGSKFTTEEEESELSGAHGDDALNRPDPQGRVLVNLNHLAAEEDLFLLPQLARAVKPHQVCLLLQPKQTLVLAWPPCTCFGMCV</sequence>
<name>A0A4Z2FRC7_9TELE</name>
<feature type="region of interest" description="Disordered" evidence="8">
    <location>
        <begin position="203"/>
        <end position="225"/>
    </location>
</feature>
<keyword evidence="10" id="KW-1185">Reference proteome</keyword>
<feature type="compositionally biased region" description="Polar residues" evidence="8">
    <location>
        <begin position="135"/>
        <end position="144"/>
    </location>
</feature>
<evidence type="ECO:0000256" key="5">
    <source>
        <dbReference type="ARBA" id="ARBA00022840"/>
    </source>
</evidence>
<feature type="compositionally biased region" description="Basic residues" evidence="8">
    <location>
        <begin position="77"/>
        <end position="90"/>
    </location>
</feature>
<dbReference type="Proteomes" id="UP000314294">
    <property type="component" value="Unassembled WGS sequence"/>
</dbReference>
<keyword evidence="5" id="KW-0067">ATP-binding</keyword>
<dbReference type="InterPro" id="IPR044574">
    <property type="entry name" value="ARIP4-like"/>
</dbReference>
<dbReference type="GO" id="GO:0005634">
    <property type="term" value="C:nucleus"/>
    <property type="evidence" value="ECO:0007669"/>
    <property type="project" value="UniProtKB-SubCell"/>
</dbReference>
<keyword evidence="4 9" id="KW-0378">Hydrolase</keyword>
<dbReference type="AlphaFoldDB" id="A0A4Z2FRC7"/>
<keyword evidence="3" id="KW-0547">Nucleotide-binding</keyword>
<organism evidence="9 10">
    <name type="scientific">Liparis tanakae</name>
    <name type="common">Tanaka's snailfish</name>
    <dbReference type="NCBI Taxonomy" id="230148"/>
    <lineage>
        <taxon>Eukaryota</taxon>
        <taxon>Metazoa</taxon>
        <taxon>Chordata</taxon>
        <taxon>Craniata</taxon>
        <taxon>Vertebrata</taxon>
        <taxon>Euteleostomi</taxon>
        <taxon>Actinopterygii</taxon>
        <taxon>Neopterygii</taxon>
        <taxon>Teleostei</taxon>
        <taxon>Neoteleostei</taxon>
        <taxon>Acanthomorphata</taxon>
        <taxon>Eupercaria</taxon>
        <taxon>Perciformes</taxon>
        <taxon>Cottioidei</taxon>
        <taxon>Cottales</taxon>
        <taxon>Liparidae</taxon>
        <taxon>Liparis</taxon>
    </lineage>
</organism>
<proteinExistence type="inferred from homology"/>
<dbReference type="GO" id="GO:0016887">
    <property type="term" value="F:ATP hydrolysis activity"/>
    <property type="evidence" value="ECO:0007669"/>
    <property type="project" value="InterPro"/>
</dbReference>
<comment type="similarity">
    <text evidence="2">Belongs to the SNF2/RAD54 helicase family.</text>
</comment>
<feature type="compositionally biased region" description="Low complexity" evidence="8">
    <location>
        <begin position="155"/>
        <end position="178"/>
    </location>
</feature>
<feature type="region of interest" description="Disordered" evidence="8">
    <location>
        <begin position="1"/>
        <end position="182"/>
    </location>
</feature>
<keyword evidence="7" id="KW-0539">Nucleus</keyword>
<gene>
    <name evidence="9" type="primary">rad54l2_2</name>
    <name evidence="9" type="ORF">EYF80_046399</name>
</gene>
<dbReference type="PANTHER" id="PTHR45797:SF1">
    <property type="entry name" value="HELICASE ARIP4"/>
    <property type="match status" value="1"/>
</dbReference>
<reference evidence="9 10" key="1">
    <citation type="submission" date="2019-03" db="EMBL/GenBank/DDBJ databases">
        <title>First draft genome of Liparis tanakae, snailfish: a comprehensive survey of snailfish specific genes.</title>
        <authorList>
            <person name="Kim W."/>
            <person name="Song I."/>
            <person name="Jeong J.-H."/>
            <person name="Kim D."/>
            <person name="Kim S."/>
            <person name="Ryu S."/>
            <person name="Song J.Y."/>
            <person name="Lee S.K."/>
        </authorList>
    </citation>
    <scope>NUCLEOTIDE SEQUENCE [LARGE SCALE GENOMIC DNA]</scope>
    <source>
        <tissue evidence="9">Muscle</tissue>
    </source>
</reference>
<keyword evidence="4 9" id="KW-0347">Helicase</keyword>